<evidence type="ECO:0000256" key="1">
    <source>
        <dbReference type="SAM" id="MobiDB-lite"/>
    </source>
</evidence>
<dbReference type="Proteomes" id="UP001234178">
    <property type="component" value="Unassembled WGS sequence"/>
</dbReference>
<evidence type="ECO:0000313" key="2">
    <source>
        <dbReference type="EMBL" id="KAK4027632.1"/>
    </source>
</evidence>
<protein>
    <submittedName>
        <fullName evidence="2">Uncharacterized protein</fullName>
    </submittedName>
</protein>
<name>A0ABR0AR91_9CRUS</name>
<keyword evidence="3" id="KW-1185">Reference proteome</keyword>
<sequence length="74" mass="8175">MSKLVIHPHANGHHHSGTPRICEMEENTLSLRGPVVEVTSYRRSSQRVSRCLCTGNKSLDYDPSHSRSNASSAT</sequence>
<feature type="region of interest" description="Disordered" evidence="1">
    <location>
        <begin position="54"/>
        <end position="74"/>
    </location>
</feature>
<dbReference type="EMBL" id="JAOYFB010000038">
    <property type="protein sequence ID" value="KAK4027632.1"/>
    <property type="molecule type" value="Genomic_DNA"/>
</dbReference>
<reference evidence="2 3" key="1">
    <citation type="journal article" date="2023" name="Nucleic Acids Res.">
        <title>The hologenome of Daphnia magna reveals possible DNA methylation and microbiome-mediated evolution of the host genome.</title>
        <authorList>
            <person name="Chaturvedi A."/>
            <person name="Li X."/>
            <person name="Dhandapani V."/>
            <person name="Marshall H."/>
            <person name="Kissane S."/>
            <person name="Cuenca-Cambronero M."/>
            <person name="Asole G."/>
            <person name="Calvet F."/>
            <person name="Ruiz-Romero M."/>
            <person name="Marangio P."/>
            <person name="Guigo R."/>
            <person name="Rago D."/>
            <person name="Mirbahai L."/>
            <person name="Eastwood N."/>
            <person name="Colbourne J.K."/>
            <person name="Zhou J."/>
            <person name="Mallon E."/>
            <person name="Orsini L."/>
        </authorList>
    </citation>
    <scope>NUCLEOTIDE SEQUENCE [LARGE SCALE GENOMIC DNA]</scope>
    <source>
        <strain evidence="2">LRV0_1</strain>
    </source>
</reference>
<gene>
    <name evidence="2" type="ORF">OUZ56_016679</name>
</gene>
<accession>A0ABR0AR91</accession>
<organism evidence="2 3">
    <name type="scientific">Daphnia magna</name>
    <dbReference type="NCBI Taxonomy" id="35525"/>
    <lineage>
        <taxon>Eukaryota</taxon>
        <taxon>Metazoa</taxon>
        <taxon>Ecdysozoa</taxon>
        <taxon>Arthropoda</taxon>
        <taxon>Crustacea</taxon>
        <taxon>Branchiopoda</taxon>
        <taxon>Diplostraca</taxon>
        <taxon>Cladocera</taxon>
        <taxon>Anomopoda</taxon>
        <taxon>Daphniidae</taxon>
        <taxon>Daphnia</taxon>
    </lineage>
</organism>
<proteinExistence type="predicted"/>
<comment type="caution">
    <text evidence="2">The sequence shown here is derived from an EMBL/GenBank/DDBJ whole genome shotgun (WGS) entry which is preliminary data.</text>
</comment>
<evidence type="ECO:0000313" key="3">
    <source>
        <dbReference type="Proteomes" id="UP001234178"/>
    </source>
</evidence>